<evidence type="ECO:0000313" key="3">
    <source>
        <dbReference type="EMBL" id="KIM60594.1"/>
    </source>
</evidence>
<dbReference type="Proteomes" id="UP000053989">
    <property type="component" value="Unassembled WGS sequence"/>
</dbReference>
<evidence type="ECO:0000256" key="1">
    <source>
        <dbReference type="SAM" id="MobiDB-lite"/>
    </source>
</evidence>
<protein>
    <recommendedName>
        <fullName evidence="2">DUF6532 domain-containing protein</fullName>
    </recommendedName>
</protein>
<dbReference type="EMBL" id="KN822060">
    <property type="protein sequence ID" value="KIM60594.1"/>
    <property type="molecule type" value="Genomic_DNA"/>
</dbReference>
<dbReference type="HOGENOM" id="CLU_448467_0_0_1"/>
<feature type="domain" description="DUF6532" evidence="2">
    <location>
        <begin position="375"/>
        <end position="570"/>
    </location>
</feature>
<proteinExistence type="predicted"/>
<dbReference type="Pfam" id="PF20149">
    <property type="entry name" value="DUF6532"/>
    <property type="match status" value="1"/>
</dbReference>
<dbReference type="STRING" id="1036808.A0A0C3DWS2"/>
<dbReference type="OrthoDB" id="2692562at2759"/>
<keyword evidence="4" id="KW-1185">Reference proteome</keyword>
<evidence type="ECO:0000313" key="4">
    <source>
        <dbReference type="Proteomes" id="UP000053989"/>
    </source>
</evidence>
<feature type="region of interest" description="Disordered" evidence="1">
    <location>
        <begin position="116"/>
        <end position="167"/>
    </location>
</feature>
<gene>
    <name evidence="3" type="ORF">SCLCIDRAFT_26476</name>
</gene>
<dbReference type="InParanoid" id="A0A0C3DWS2"/>
<name>A0A0C3DWS2_9AGAM</name>
<reference evidence="3 4" key="1">
    <citation type="submission" date="2014-04" db="EMBL/GenBank/DDBJ databases">
        <authorList>
            <consortium name="DOE Joint Genome Institute"/>
            <person name="Kuo A."/>
            <person name="Kohler A."/>
            <person name="Nagy L.G."/>
            <person name="Floudas D."/>
            <person name="Copeland A."/>
            <person name="Barry K.W."/>
            <person name="Cichocki N."/>
            <person name="Veneault-Fourrey C."/>
            <person name="LaButti K."/>
            <person name="Lindquist E.A."/>
            <person name="Lipzen A."/>
            <person name="Lundell T."/>
            <person name="Morin E."/>
            <person name="Murat C."/>
            <person name="Sun H."/>
            <person name="Tunlid A."/>
            <person name="Henrissat B."/>
            <person name="Grigoriev I.V."/>
            <person name="Hibbett D.S."/>
            <person name="Martin F."/>
            <person name="Nordberg H.P."/>
            <person name="Cantor M.N."/>
            <person name="Hua S.X."/>
        </authorList>
    </citation>
    <scope>NUCLEOTIDE SEQUENCE [LARGE SCALE GENOMIC DNA]</scope>
    <source>
        <strain evidence="3 4">Foug A</strain>
    </source>
</reference>
<organism evidence="3 4">
    <name type="scientific">Scleroderma citrinum Foug A</name>
    <dbReference type="NCBI Taxonomy" id="1036808"/>
    <lineage>
        <taxon>Eukaryota</taxon>
        <taxon>Fungi</taxon>
        <taxon>Dikarya</taxon>
        <taxon>Basidiomycota</taxon>
        <taxon>Agaricomycotina</taxon>
        <taxon>Agaricomycetes</taxon>
        <taxon>Agaricomycetidae</taxon>
        <taxon>Boletales</taxon>
        <taxon>Sclerodermatineae</taxon>
        <taxon>Sclerodermataceae</taxon>
        <taxon>Scleroderma</taxon>
    </lineage>
</organism>
<sequence>MPPDVICHAINAQYADCEVTCYRILALSWELERLERWKVFHTYSLKHLEEWNKVSLETLDYWRSWCRTEGVDVQPQEELTTRNSLEHEFVMLEHLQKHFRGSEKMAASHGIIQPEGIVRDSIKGSSDTDDPNDGNPEISDAEPQVPDTSDAESHTKSNDSDPKVSGSELEIPYANASQLGNPNKFPHESHYPALVEMVDTGQCMNLLDDVGSYGYAGGSSLVTFIPGTSGSSSTQTNSIMLSMNYNVIPLALHIQCTFIRLTPYLSELAICNVRAFQTRCPSEAERGQFMGVGVIQGVSDVAITGQHDLRRRAIPPSTNLLRPPVGPSIPSDMLAINQVAVMLPQGPPVIDHMVIAPPTTPLDEEQHKRIVLDVKNCLRHMILCEIPFPSKLEMQTHATCALEASIDIVLQDRQRWKLDVIRGEKTINSIISTANAMRSSFKNNARSLIRNMYSILPEVSAFMHLSDSEACEQVKEKVRTLLQDHSFLHEEGQFGHRAVIDLPLSVLWAHASEQHTILFDQEFFQHALAFSGTSIMSVLREYETGQLRACEFSHKNSQDNFKTIIGIIKDVWQSHAHSSCCQLLQENFKRLILALYVSGD</sequence>
<dbReference type="AlphaFoldDB" id="A0A0C3DWS2"/>
<evidence type="ECO:0000259" key="2">
    <source>
        <dbReference type="Pfam" id="PF20149"/>
    </source>
</evidence>
<reference evidence="4" key="2">
    <citation type="submission" date="2015-01" db="EMBL/GenBank/DDBJ databases">
        <title>Evolutionary Origins and Diversification of the Mycorrhizal Mutualists.</title>
        <authorList>
            <consortium name="DOE Joint Genome Institute"/>
            <consortium name="Mycorrhizal Genomics Consortium"/>
            <person name="Kohler A."/>
            <person name="Kuo A."/>
            <person name="Nagy L.G."/>
            <person name="Floudas D."/>
            <person name="Copeland A."/>
            <person name="Barry K.W."/>
            <person name="Cichocki N."/>
            <person name="Veneault-Fourrey C."/>
            <person name="LaButti K."/>
            <person name="Lindquist E.A."/>
            <person name="Lipzen A."/>
            <person name="Lundell T."/>
            <person name="Morin E."/>
            <person name="Murat C."/>
            <person name="Riley R."/>
            <person name="Ohm R."/>
            <person name="Sun H."/>
            <person name="Tunlid A."/>
            <person name="Henrissat B."/>
            <person name="Grigoriev I.V."/>
            <person name="Hibbett D.S."/>
            <person name="Martin F."/>
        </authorList>
    </citation>
    <scope>NUCLEOTIDE SEQUENCE [LARGE SCALE GENOMIC DNA]</scope>
    <source>
        <strain evidence="4">Foug A</strain>
    </source>
</reference>
<feature type="compositionally biased region" description="Basic and acidic residues" evidence="1">
    <location>
        <begin position="151"/>
        <end position="162"/>
    </location>
</feature>
<dbReference type="InterPro" id="IPR045341">
    <property type="entry name" value="DUF6532"/>
</dbReference>
<accession>A0A0C3DWS2</accession>